<dbReference type="OrthoDB" id="9782395at2"/>
<evidence type="ECO:0000259" key="2">
    <source>
        <dbReference type="Pfam" id="PF02698"/>
    </source>
</evidence>
<feature type="transmembrane region" description="Helical" evidence="1">
    <location>
        <begin position="12"/>
        <end position="36"/>
    </location>
</feature>
<dbReference type="PANTHER" id="PTHR30336">
    <property type="entry name" value="INNER MEMBRANE PROTEIN, PROBABLE PERMEASE"/>
    <property type="match status" value="1"/>
</dbReference>
<evidence type="ECO:0000256" key="1">
    <source>
        <dbReference type="SAM" id="Phobius"/>
    </source>
</evidence>
<reference evidence="3 4" key="1">
    <citation type="journal article" date="2017" name="MBio">
        <title>Type VI secretion-mediated competition in the bee gut microbiome.</title>
        <authorList>
            <person name="Steele M.I."/>
            <person name="Kwong W.K."/>
            <person name="Powell J.E."/>
            <person name="Whiteley M."/>
            <person name="Moran N.A."/>
        </authorList>
    </citation>
    <scope>NUCLEOTIDE SEQUENCE [LARGE SCALE GENOMIC DNA]</scope>
    <source>
        <strain evidence="3 4">Ruf1-X</strain>
    </source>
</reference>
<evidence type="ECO:0000313" key="4">
    <source>
        <dbReference type="Proteomes" id="UP000229970"/>
    </source>
</evidence>
<protein>
    <recommendedName>
        <fullName evidence="2">DUF218 domain-containing protein</fullName>
    </recommendedName>
</protein>
<feature type="domain" description="DUF218" evidence="2">
    <location>
        <begin position="48"/>
        <end position="186"/>
    </location>
</feature>
<dbReference type="RefSeq" id="WP_080701803.1">
    <property type="nucleotide sequence ID" value="NZ_MEIP01000010.1"/>
</dbReference>
<keyword evidence="1" id="KW-0472">Membrane</keyword>
<dbReference type="eggNOG" id="COG1434">
    <property type="taxonomic scope" value="Bacteria"/>
</dbReference>
<dbReference type="InterPro" id="IPR051599">
    <property type="entry name" value="Cell_Envelope_Assoc"/>
</dbReference>
<dbReference type="EMBL" id="MEIP01000010">
    <property type="protein sequence ID" value="PIT49313.1"/>
    <property type="molecule type" value="Genomic_DNA"/>
</dbReference>
<keyword evidence="1" id="KW-0812">Transmembrane</keyword>
<comment type="caution">
    <text evidence="3">The sequence shown here is derived from an EMBL/GenBank/DDBJ whole genome shotgun (WGS) entry which is preliminary data.</text>
</comment>
<sequence>MTADTHLGFWRCLRSVIIAGSLFVGTNYVISVATVYQYSHPRVLSEADAAIVLGAAAWDKRPSPVFRERINHAIHLYRTGTVKKILFTGGSPKSGFMTEAAVGRRYAIRNGVDANDIIYENHSRDTWQNLVNAKAVADDNDLDSFIIVSDPYHLARASLMAHDLGLNAQVSPTPTTRYSATQSKLRFLAQESYTLMVYQWIKQLALFPQFIHMLRSNFCNYCKFTSL</sequence>
<name>A0A066TRR8_9NEIS</name>
<dbReference type="GO" id="GO:0005886">
    <property type="term" value="C:plasma membrane"/>
    <property type="evidence" value="ECO:0007669"/>
    <property type="project" value="TreeGrafter"/>
</dbReference>
<dbReference type="AlphaFoldDB" id="A0A066TRR8"/>
<dbReference type="InterPro" id="IPR003848">
    <property type="entry name" value="DUF218"/>
</dbReference>
<accession>A0A066TRR8</accession>
<dbReference type="Proteomes" id="UP000229970">
    <property type="component" value="Unassembled WGS sequence"/>
</dbReference>
<gene>
    <name evidence="3" type="ORF">BHC46_01595</name>
</gene>
<dbReference type="Gene3D" id="3.40.50.620">
    <property type="entry name" value="HUPs"/>
    <property type="match status" value="1"/>
</dbReference>
<dbReference type="CDD" id="cd06259">
    <property type="entry name" value="YdcF-like"/>
    <property type="match status" value="1"/>
</dbReference>
<proteinExistence type="predicted"/>
<dbReference type="Pfam" id="PF02698">
    <property type="entry name" value="DUF218"/>
    <property type="match status" value="1"/>
</dbReference>
<keyword evidence="1" id="KW-1133">Transmembrane helix</keyword>
<dbReference type="InterPro" id="IPR014729">
    <property type="entry name" value="Rossmann-like_a/b/a_fold"/>
</dbReference>
<organism evidence="3 4">
    <name type="scientific">Snodgrassella alvi</name>
    <dbReference type="NCBI Taxonomy" id="1196083"/>
    <lineage>
        <taxon>Bacteria</taxon>
        <taxon>Pseudomonadati</taxon>
        <taxon>Pseudomonadota</taxon>
        <taxon>Betaproteobacteria</taxon>
        <taxon>Neisseriales</taxon>
        <taxon>Neisseriaceae</taxon>
        <taxon>Snodgrassella</taxon>
    </lineage>
</organism>
<dbReference type="PANTHER" id="PTHR30336:SF20">
    <property type="entry name" value="DUF218 DOMAIN-CONTAINING PROTEIN"/>
    <property type="match status" value="1"/>
</dbReference>
<evidence type="ECO:0000313" key="3">
    <source>
        <dbReference type="EMBL" id="PIT49313.1"/>
    </source>
</evidence>